<reference evidence="15" key="1">
    <citation type="submission" date="2016-09" db="EMBL/GenBank/DDBJ databases">
        <title>Genomics of Clostridium taeniosporum, an organism which forms endospores with ribbon-like appendages.</title>
        <authorList>
            <person name="Walker J.R."/>
        </authorList>
    </citation>
    <scope>NUCLEOTIDE SEQUENCE [LARGE SCALE GENOMIC DNA]</scope>
    <source>
        <strain evidence="15">1/k</strain>
    </source>
</reference>
<dbReference type="RefSeq" id="WP_069680138.1">
    <property type="nucleotide sequence ID" value="NZ_CP017253.2"/>
</dbReference>
<dbReference type="STRING" id="394958.BGI42_09775"/>
<dbReference type="PIRSF" id="PIRSF001563">
    <property type="entry name" value="Folylpolyglu_synth"/>
    <property type="match status" value="1"/>
</dbReference>
<evidence type="ECO:0000256" key="6">
    <source>
        <dbReference type="ARBA" id="ARBA00022741"/>
    </source>
</evidence>
<dbReference type="GO" id="GO:0008841">
    <property type="term" value="F:dihydrofolate synthase activity"/>
    <property type="evidence" value="ECO:0007669"/>
    <property type="project" value="TreeGrafter"/>
</dbReference>
<protein>
    <recommendedName>
        <fullName evidence="3">tetrahydrofolate synthase</fullName>
        <ecNumber evidence="3">6.3.2.17</ecNumber>
    </recommendedName>
    <alternativeName>
        <fullName evidence="9">Tetrahydrofolylpolyglutamate synthase</fullName>
    </alternativeName>
</protein>
<dbReference type="GO" id="GO:0004326">
    <property type="term" value="F:tetrahydrofolylpolyglutamate synthase activity"/>
    <property type="evidence" value="ECO:0007669"/>
    <property type="project" value="UniProtKB-EC"/>
</dbReference>
<dbReference type="InterPro" id="IPR036615">
    <property type="entry name" value="Mur_ligase_C_dom_sf"/>
</dbReference>
<dbReference type="PROSITE" id="PS01011">
    <property type="entry name" value="FOLYLPOLYGLU_SYNT_1"/>
    <property type="match status" value="1"/>
</dbReference>
<dbReference type="InterPro" id="IPR004101">
    <property type="entry name" value="Mur_ligase_C"/>
</dbReference>
<dbReference type="GO" id="GO:0005737">
    <property type="term" value="C:cytoplasm"/>
    <property type="evidence" value="ECO:0007669"/>
    <property type="project" value="TreeGrafter"/>
</dbReference>
<dbReference type="GO" id="GO:0046872">
    <property type="term" value="F:metal ion binding"/>
    <property type="evidence" value="ECO:0007669"/>
    <property type="project" value="UniProtKB-KW"/>
</dbReference>
<evidence type="ECO:0000256" key="7">
    <source>
        <dbReference type="ARBA" id="ARBA00022840"/>
    </source>
</evidence>
<comment type="cofactor">
    <cofactor evidence="1">
        <name>Mg(2+)</name>
        <dbReference type="ChEBI" id="CHEBI:18420"/>
    </cofactor>
</comment>
<keyword evidence="15" id="KW-1185">Reference proteome</keyword>
<evidence type="ECO:0000256" key="1">
    <source>
        <dbReference type="ARBA" id="ARBA00001946"/>
    </source>
</evidence>
<proteinExistence type="inferred from homology"/>
<dbReference type="Pfam" id="PF02875">
    <property type="entry name" value="Mur_ligase_C"/>
    <property type="match status" value="1"/>
</dbReference>
<keyword evidence="8" id="KW-0460">Magnesium</keyword>
<comment type="catalytic activity">
    <reaction evidence="10">
        <text>(6S)-5,6,7,8-tetrahydrofolyl-(gamma-L-Glu)(n) + L-glutamate + ATP = (6S)-5,6,7,8-tetrahydrofolyl-(gamma-L-Glu)(n+1) + ADP + phosphate + H(+)</text>
        <dbReference type="Rhea" id="RHEA:10580"/>
        <dbReference type="Rhea" id="RHEA-COMP:14738"/>
        <dbReference type="Rhea" id="RHEA-COMP:14740"/>
        <dbReference type="ChEBI" id="CHEBI:15378"/>
        <dbReference type="ChEBI" id="CHEBI:29985"/>
        <dbReference type="ChEBI" id="CHEBI:30616"/>
        <dbReference type="ChEBI" id="CHEBI:43474"/>
        <dbReference type="ChEBI" id="CHEBI:141005"/>
        <dbReference type="ChEBI" id="CHEBI:456216"/>
        <dbReference type="EC" id="6.3.2.17"/>
    </reaction>
</comment>
<gene>
    <name evidence="14" type="ORF">BGI42_09775</name>
</gene>
<dbReference type="InterPro" id="IPR013221">
    <property type="entry name" value="Mur_ligase_cen"/>
</dbReference>
<organism evidence="14 15">
    <name type="scientific">Clostridium taeniosporum</name>
    <dbReference type="NCBI Taxonomy" id="394958"/>
    <lineage>
        <taxon>Bacteria</taxon>
        <taxon>Bacillati</taxon>
        <taxon>Bacillota</taxon>
        <taxon>Clostridia</taxon>
        <taxon>Eubacteriales</taxon>
        <taxon>Clostridiaceae</taxon>
        <taxon>Clostridium</taxon>
    </lineage>
</organism>
<dbReference type="EC" id="6.3.2.17" evidence="3"/>
<evidence type="ECO:0000313" key="14">
    <source>
        <dbReference type="EMBL" id="AOR23999.1"/>
    </source>
</evidence>
<dbReference type="Gene3D" id="3.90.190.20">
    <property type="entry name" value="Mur ligase, C-terminal domain"/>
    <property type="match status" value="1"/>
</dbReference>
<dbReference type="FunFam" id="3.40.1190.10:FF:000011">
    <property type="entry name" value="Folylpolyglutamate synthase/dihydrofolate synthase"/>
    <property type="match status" value="1"/>
</dbReference>
<dbReference type="PROSITE" id="PS01012">
    <property type="entry name" value="FOLYLPOLYGLU_SYNT_2"/>
    <property type="match status" value="1"/>
</dbReference>
<dbReference type="InterPro" id="IPR018109">
    <property type="entry name" value="Folylpolyglutamate_synth_CS"/>
</dbReference>
<dbReference type="PANTHER" id="PTHR11136:SF0">
    <property type="entry name" value="DIHYDROFOLATE SYNTHETASE-RELATED"/>
    <property type="match status" value="1"/>
</dbReference>
<accession>A0A1D7XLL4</accession>
<evidence type="ECO:0000256" key="5">
    <source>
        <dbReference type="ARBA" id="ARBA00022723"/>
    </source>
</evidence>
<evidence type="ECO:0000256" key="9">
    <source>
        <dbReference type="ARBA" id="ARBA00030592"/>
    </source>
</evidence>
<comment type="similarity">
    <text evidence="2 11">Belongs to the folylpolyglutamate synthase family.</text>
</comment>
<feature type="domain" description="Mur ligase central" evidence="13">
    <location>
        <begin position="44"/>
        <end position="271"/>
    </location>
</feature>
<name>A0A1D7XLL4_9CLOT</name>
<evidence type="ECO:0000256" key="8">
    <source>
        <dbReference type="ARBA" id="ARBA00022842"/>
    </source>
</evidence>
<dbReference type="InterPro" id="IPR001645">
    <property type="entry name" value="Folylpolyglutamate_synth"/>
</dbReference>
<dbReference type="GO" id="GO:0005524">
    <property type="term" value="F:ATP binding"/>
    <property type="evidence" value="ECO:0007669"/>
    <property type="project" value="UniProtKB-KW"/>
</dbReference>
<keyword evidence="6 11" id="KW-0547">Nucleotide-binding</keyword>
<dbReference type="SUPFAM" id="SSF53244">
    <property type="entry name" value="MurD-like peptide ligases, peptide-binding domain"/>
    <property type="match status" value="1"/>
</dbReference>
<dbReference type="InterPro" id="IPR036565">
    <property type="entry name" value="Mur-like_cat_sf"/>
</dbReference>
<evidence type="ECO:0000256" key="3">
    <source>
        <dbReference type="ARBA" id="ARBA00013025"/>
    </source>
</evidence>
<dbReference type="PANTHER" id="PTHR11136">
    <property type="entry name" value="FOLYLPOLYGLUTAMATE SYNTHASE-RELATED"/>
    <property type="match status" value="1"/>
</dbReference>
<sequence length="435" mass="49540">MNYEEAMNYINSVGRFGSNYGLKRTYRLLEILGDPQKKLKLIHIAGTNGKGSTTSMITSILIKMGYKVGMYTSPYLEEFEERIQINGKNIPKDKLTDLINIVKKSVDQVIEEGYDHPTEFEILTTVMYLYYYNENVDYAVIEVGLGGELDSTNVITPLVSVITSISFDHMNILGNSLYEIAMQKAGIIKKDIPVVVYPQKDEAMKAIKEKAIKENSKIYEVSRNSGTFIEVNYDDKLYQRVQIRTINGLYNIELPLMGEHQILNLSVALTTVEILCKIEELEINKEVIENSLKSVTWKGRLEALGKEPFIVIDGAHNIEGIKMLRTNVEKYFKYNKIYLLLGVLADKQVEEIIKEITPIAYKIYALTPHSDRAELNTELRNEILKYNKNTVALDSYEEAVKKALNEADAEDLILISGSLYMIGDMRKIITQKIII</sequence>
<dbReference type="Gene3D" id="3.40.1190.10">
    <property type="entry name" value="Mur-like, catalytic domain"/>
    <property type="match status" value="1"/>
</dbReference>
<feature type="domain" description="Mur ligase C-terminal" evidence="12">
    <location>
        <begin position="299"/>
        <end position="418"/>
    </location>
</feature>
<dbReference type="EMBL" id="CP017253">
    <property type="protein sequence ID" value="AOR23999.1"/>
    <property type="molecule type" value="Genomic_DNA"/>
</dbReference>
<keyword evidence="4 11" id="KW-0436">Ligase</keyword>
<keyword evidence="5" id="KW-0479">Metal-binding</keyword>
<dbReference type="Proteomes" id="UP000094652">
    <property type="component" value="Chromosome"/>
</dbReference>
<dbReference type="SUPFAM" id="SSF53623">
    <property type="entry name" value="MurD-like peptide ligases, catalytic domain"/>
    <property type="match status" value="1"/>
</dbReference>
<dbReference type="AlphaFoldDB" id="A0A1D7XLL4"/>
<evidence type="ECO:0000256" key="2">
    <source>
        <dbReference type="ARBA" id="ARBA00008276"/>
    </source>
</evidence>
<dbReference type="Pfam" id="PF08245">
    <property type="entry name" value="Mur_ligase_M"/>
    <property type="match status" value="1"/>
</dbReference>
<dbReference type="OrthoDB" id="9809356at2"/>
<evidence type="ECO:0000259" key="13">
    <source>
        <dbReference type="Pfam" id="PF08245"/>
    </source>
</evidence>
<evidence type="ECO:0000313" key="15">
    <source>
        <dbReference type="Proteomes" id="UP000094652"/>
    </source>
</evidence>
<evidence type="ECO:0000256" key="11">
    <source>
        <dbReference type="PIRNR" id="PIRNR001563"/>
    </source>
</evidence>
<dbReference type="NCBIfam" id="TIGR01499">
    <property type="entry name" value="folC"/>
    <property type="match status" value="1"/>
</dbReference>
<dbReference type="KEGG" id="ctae:BGI42_09775"/>
<evidence type="ECO:0000259" key="12">
    <source>
        <dbReference type="Pfam" id="PF02875"/>
    </source>
</evidence>
<evidence type="ECO:0000256" key="4">
    <source>
        <dbReference type="ARBA" id="ARBA00022598"/>
    </source>
</evidence>
<keyword evidence="7 11" id="KW-0067">ATP-binding</keyword>
<evidence type="ECO:0000256" key="10">
    <source>
        <dbReference type="ARBA" id="ARBA00047493"/>
    </source>
</evidence>